<name>A0A9J7L6V6_BRAFL</name>
<dbReference type="GO" id="GO:0006869">
    <property type="term" value="P:lipid transport"/>
    <property type="evidence" value="ECO:0000318"/>
    <property type="project" value="GO_Central"/>
</dbReference>
<dbReference type="Gene3D" id="2.70.220.10">
    <property type="entry name" value="Ganglioside GM2 activator"/>
    <property type="match status" value="1"/>
</dbReference>
<dbReference type="GeneID" id="118416093"/>
<feature type="signal peptide" evidence="2">
    <location>
        <begin position="1"/>
        <end position="21"/>
    </location>
</feature>
<organism evidence="4 5">
    <name type="scientific">Branchiostoma floridae</name>
    <name type="common">Florida lancelet</name>
    <name type="synonym">Amphioxus</name>
    <dbReference type="NCBI Taxonomy" id="7739"/>
    <lineage>
        <taxon>Eukaryota</taxon>
        <taxon>Metazoa</taxon>
        <taxon>Chordata</taxon>
        <taxon>Cephalochordata</taxon>
        <taxon>Leptocardii</taxon>
        <taxon>Amphioxiformes</taxon>
        <taxon>Branchiostomatidae</taxon>
        <taxon>Branchiostoma</taxon>
    </lineage>
</organism>
<accession>A0A9J7L6V6</accession>
<protein>
    <submittedName>
        <fullName evidence="5">Ganglioside GM2 activator-like</fullName>
    </submittedName>
</protein>
<dbReference type="PANTHER" id="PTHR17357:SF0">
    <property type="entry name" value="GANGLIOSIDE GM2 ACTIVATOR"/>
    <property type="match status" value="1"/>
</dbReference>
<keyword evidence="4" id="KW-1185">Reference proteome</keyword>
<gene>
    <name evidence="5" type="primary">LOC118416093</name>
</gene>
<dbReference type="InterPro" id="IPR028996">
    <property type="entry name" value="GM2-AP"/>
</dbReference>
<evidence type="ECO:0000313" key="5">
    <source>
        <dbReference type="RefSeq" id="XP_035677051.1"/>
    </source>
</evidence>
<dbReference type="OrthoDB" id="6409159at2759"/>
<evidence type="ECO:0000256" key="2">
    <source>
        <dbReference type="SAM" id="SignalP"/>
    </source>
</evidence>
<sequence>MERKFVSLFFAAIAVLFVTSAVKPSDKASFKMIMDLLRIPQTPERFKIGNNEVDYKSHDLQVLKFNWHNCGSSQDPVKVRDVTLVPDPIKLPGEVKTGFTAQFLTNVDSPLKAAVVIKKKVLFAWIEVPCVDNVGSCTYGDICSMIPGDPTDPCPPPLSTYNIPCHCPFREGNYTLPASTFELPSVGGLPSWLEEGDYQVEATLSSNNTRLACYRAELSLTK</sequence>
<dbReference type="OMA" id="NEIGCVE"/>
<evidence type="ECO:0000256" key="1">
    <source>
        <dbReference type="ARBA" id="ARBA00022729"/>
    </source>
</evidence>
<dbReference type="GO" id="GO:0008047">
    <property type="term" value="F:enzyme activator activity"/>
    <property type="evidence" value="ECO:0007669"/>
    <property type="project" value="InterPro"/>
</dbReference>
<proteinExistence type="predicted"/>
<dbReference type="Proteomes" id="UP000001554">
    <property type="component" value="Chromosome 5"/>
</dbReference>
<evidence type="ECO:0000313" key="4">
    <source>
        <dbReference type="Proteomes" id="UP000001554"/>
    </source>
</evidence>
<reference evidence="5" key="2">
    <citation type="submission" date="2025-08" db="UniProtKB">
        <authorList>
            <consortium name="RefSeq"/>
        </authorList>
    </citation>
    <scope>IDENTIFICATION</scope>
    <source>
        <strain evidence="5">S238N-H82</strain>
        <tissue evidence="5">Testes</tissue>
    </source>
</reference>
<reference evidence="4" key="1">
    <citation type="journal article" date="2020" name="Nat. Ecol. Evol.">
        <title>Deeply conserved synteny resolves early events in vertebrate evolution.</title>
        <authorList>
            <person name="Simakov O."/>
            <person name="Marletaz F."/>
            <person name="Yue J.X."/>
            <person name="O'Connell B."/>
            <person name="Jenkins J."/>
            <person name="Brandt A."/>
            <person name="Calef R."/>
            <person name="Tung C.H."/>
            <person name="Huang T.K."/>
            <person name="Schmutz J."/>
            <person name="Satoh N."/>
            <person name="Yu J.K."/>
            <person name="Putnam N.H."/>
            <person name="Green R.E."/>
            <person name="Rokhsar D.S."/>
        </authorList>
    </citation>
    <scope>NUCLEOTIDE SEQUENCE [LARGE SCALE GENOMIC DNA]</scope>
    <source>
        <strain evidence="4">S238N-H82</strain>
    </source>
</reference>
<dbReference type="RefSeq" id="XP_035677051.1">
    <property type="nucleotide sequence ID" value="XM_035821158.1"/>
</dbReference>
<dbReference type="GO" id="GO:0005319">
    <property type="term" value="F:lipid transporter activity"/>
    <property type="evidence" value="ECO:0000318"/>
    <property type="project" value="GO_Central"/>
</dbReference>
<dbReference type="GO" id="GO:0009898">
    <property type="term" value="C:cytoplasmic side of plasma membrane"/>
    <property type="evidence" value="ECO:0000318"/>
    <property type="project" value="GO_Central"/>
</dbReference>
<dbReference type="InterPro" id="IPR003172">
    <property type="entry name" value="ML_dom"/>
</dbReference>
<dbReference type="KEGG" id="bfo:118416093"/>
<feature type="domain" description="MD-2-related lipid-recognition" evidence="3">
    <location>
        <begin position="67"/>
        <end position="218"/>
    </location>
</feature>
<dbReference type="SMART" id="SM00737">
    <property type="entry name" value="ML"/>
    <property type="match status" value="1"/>
</dbReference>
<dbReference type="AlphaFoldDB" id="A0A9J7L6V6"/>
<dbReference type="SUPFAM" id="SSF63707">
    <property type="entry name" value="Ganglioside M2 (gm2) activator"/>
    <property type="match status" value="1"/>
</dbReference>
<dbReference type="GO" id="GO:0006689">
    <property type="term" value="P:ganglioside catabolic process"/>
    <property type="evidence" value="ECO:0000318"/>
    <property type="project" value="GO_Central"/>
</dbReference>
<feature type="chain" id="PRO_5039932185" evidence="2">
    <location>
        <begin position="22"/>
        <end position="222"/>
    </location>
</feature>
<dbReference type="InterPro" id="IPR036846">
    <property type="entry name" value="GM2-AP_sf"/>
</dbReference>
<evidence type="ECO:0000259" key="3">
    <source>
        <dbReference type="SMART" id="SM00737"/>
    </source>
</evidence>
<dbReference type="PANTHER" id="PTHR17357">
    <property type="entry name" value="GM2 GANGLIOSIDE ACTIVATOR PROTEIN"/>
    <property type="match status" value="1"/>
</dbReference>
<keyword evidence="1 2" id="KW-0732">Signal</keyword>
<dbReference type="Pfam" id="PF02221">
    <property type="entry name" value="E1_DerP2_DerF2"/>
    <property type="match status" value="1"/>
</dbReference>